<feature type="site" description="Important for catalysis" evidence="7">
    <location>
        <position position="147"/>
    </location>
</feature>
<keyword evidence="6" id="KW-0520">NAD</keyword>
<dbReference type="GO" id="GO:0004352">
    <property type="term" value="F:glutamate dehydrogenase (NAD+) activity"/>
    <property type="evidence" value="ECO:0007669"/>
    <property type="project" value="TreeGrafter"/>
</dbReference>
<evidence type="ECO:0000256" key="8">
    <source>
        <dbReference type="RuleBase" id="RU004417"/>
    </source>
</evidence>
<sequence length="417" mass="44819">MSIAAESAWDTARGQLAEAAAIAGLRPETIKMLSEPQRVLIVNFPVKMDNGKTEFMTGYRVHHNHALGQIQGGTRFHPEETLEDIKALALWMTVKNSLNGLPAGGGKGGVCCDPAVLSRFELERVCRAYIRAIAPLMGSGRDFPGADIGTNAETQSWMLDEWEQIHSMNHEPSAVSGKAVVIGGSQGRAAATGLGVSLAVRETCRVTGRDIKGLRVAIQGFGKVGLWTARILEGYGASIVAVSDVKSGIYREEGLDISGLEEYAGCEQCLAGFPGSAVISNSDLLTCDCDVLIPAAVQGVITGEKAPRVKAKIVVEGANGPTTGAAEDIFRSRGVVVVPDILANGGGTVIAYLERVQGNYNYYWTEEEVHRKYEQMFVRTFDSVYRLAGEKGISLRMAAWVMALRRVEEAMAARGWI</sequence>
<feature type="domain" description="Glutamate/phenylalanine/leucine/valine/L-tryptophan dehydrogenase C-terminal" evidence="9">
    <location>
        <begin position="185"/>
        <end position="415"/>
    </location>
</feature>
<dbReference type="GO" id="GO:0006538">
    <property type="term" value="P:L-glutamate catabolic process"/>
    <property type="evidence" value="ECO:0007669"/>
    <property type="project" value="TreeGrafter"/>
</dbReference>
<dbReference type="SUPFAM" id="SSF53223">
    <property type="entry name" value="Aminoacid dehydrogenase-like, N-terminal domain"/>
    <property type="match status" value="1"/>
</dbReference>
<dbReference type="InterPro" id="IPR033922">
    <property type="entry name" value="NAD_bind_Glu_DH"/>
</dbReference>
<dbReference type="PANTHER" id="PTHR11606:SF13">
    <property type="entry name" value="GLUTAMATE DEHYDROGENASE 1, MITOCHONDRIAL"/>
    <property type="match status" value="1"/>
</dbReference>
<dbReference type="InterPro" id="IPR036291">
    <property type="entry name" value="NAD(P)-bd_dom_sf"/>
</dbReference>
<dbReference type="PROSITE" id="PS00074">
    <property type="entry name" value="GLFV_DEHYDROGENASE"/>
    <property type="match status" value="1"/>
</dbReference>
<proteinExistence type="inferred from homology"/>
<keyword evidence="3 4" id="KW-0560">Oxidoreductase</keyword>
<dbReference type="OrthoDB" id="9803297at2"/>
<feature type="active site" description="Proton donor" evidence="5">
    <location>
        <position position="107"/>
    </location>
</feature>
<evidence type="ECO:0000256" key="4">
    <source>
        <dbReference type="PIRNR" id="PIRNR000185"/>
    </source>
</evidence>
<accession>A0A2L2X875</accession>
<dbReference type="SUPFAM" id="SSF51735">
    <property type="entry name" value="NAD(P)-binding Rossmann-fold domains"/>
    <property type="match status" value="1"/>
</dbReference>
<evidence type="ECO:0000256" key="7">
    <source>
        <dbReference type="PIRSR" id="PIRSR000185-3"/>
    </source>
</evidence>
<dbReference type="PIRSF" id="PIRSF000185">
    <property type="entry name" value="Glu_DH"/>
    <property type="match status" value="1"/>
</dbReference>
<evidence type="ECO:0000313" key="10">
    <source>
        <dbReference type="EMBL" id="GBF32399.1"/>
    </source>
</evidence>
<gene>
    <name evidence="10" type="ORF">DCCM_0593</name>
</gene>
<dbReference type="InterPro" id="IPR006097">
    <property type="entry name" value="Glu/Leu/Phe/Val/Trp_DH_dimer"/>
</dbReference>
<dbReference type="Gene3D" id="3.40.50.720">
    <property type="entry name" value="NAD(P)-binding Rossmann-like Domain"/>
    <property type="match status" value="1"/>
</dbReference>
<evidence type="ECO:0000256" key="3">
    <source>
        <dbReference type="ARBA" id="ARBA00023002"/>
    </source>
</evidence>
<protein>
    <recommendedName>
        <fullName evidence="2 4">Glutamate dehydrogenase</fullName>
    </recommendedName>
</protein>
<organism evidence="10 11">
    <name type="scientific">Desulfocucumis palustris</name>
    <dbReference type="NCBI Taxonomy" id="1898651"/>
    <lineage>
        <taxon>Bacteria</taxon>
        <taxon>Bacillati</taxon>
        <taxon>Bacillota</taxon>
        <taxon>Clostridia</taxon>
        <taxon>Eubacteriales</taxon>
        <taxon>Desulfocucumaceae</taxon>
        <taxon>Desulfocucumis</taxon>
    </lineage>
</organism>
<dbReference type="Pfam" id="PF02812">
    <property type="entry name" value="ELFV_dehydrog_N"/>
    <property type="match status" value="1"/>
</dbReference>
<dbReference type="RefSeq" id="WP_104370933.1">
    <property type="nucleotide sequence ID" value="NZ_BFAV01000028.1"/>
</dbReference>
<evidence type="ECO:0000256" key="2">
    <source>
        <dbReference type="ARBA" id="ARBA00012896"/>
    </source>
</evidence>
<dbReference type="InterPro" id="IPR006096">
    <property type="entry name" value="Glu/Leu/Phe/Val/Trp_DH_C"/>
</dbReference>
<dbReference type="AlphaFoldDB" id="A0A2L2X875"/>
<feature type="binding site" evidence="6">
    <location>
        <position position="192"/>
    </location>
    <ligand>
        <name>NAD(+)</name>
        <dbReference type="ChEBI" id="CHEBI:57540"/>
    </ligand>
</feature>
<keyword evidence="6" id="KW-0547">Nucleotide-binding</keyword>
<comment type="similarity">
    <text evidence="1 4 8">Belongs to the Glu/Leu/Phe/Val dehydrogenases family.</text>
</comment>
<comment type="caution">
    <text evidence="10">The sequence shown here is derived from an EMBL/GenBank/DDBJ whole genome shotgun (WGS) entry which is preliminary data.</text>
</comment>
<evidence type="ECO:0000256" key="1">
    <source>
        <dbReference type="ARBA" id="ARBA00006382"/>
    </source>
</evidence>
<evidence type="ECO:0000313" key="11">
    <source>
        <dbReference type="Proteomes" id="UP000239549"/>
    </source>
</evidence>
<dbReference type="Gene3D" id="3.40.50.10860">
    <property type="entry name" value="Leucine Dehydrogenase, chain A, domain 1"/>
    <property type="match status" value="1"/>
</dbReference>
<dbReference type="InterPro" id="IPR006095">
    <property type="entry name" value="Glu/Leu/Phe/Val/Trp_DH"/>
</dbReference>
<dbReference type="InterPro" id="IPR033524">
    <property type="entry name" value="Glu/Leu/Phe/Val_DH_AS"/>
</dbReference>
<reference evidence="11" key="1">
    <citation type="submission" date="2018-02" db="EMBL/GenBank/DDBJ databases">
        <title>Genome sequence of Desulfocucumis palustris strain NAW-5.</title>
        <authorList>
            <person name="Watanabe M."/>
            <person name="Kojima H."/>
            <person name="Fukui M."/>
        </authorList>
    </citation>
    <scope>NUCLEOTIDE SEQUENCE [LARGE SCALE GENOMIC DNA]</scope>
    <source>
        <strain evidence="11">NAW-5</strain>
    </source>
</reference>
<evidence type="ECO:0000256" key="6">
    <source>
        <dbReference type="PIRSR" id="PIRSR000185-2"/>
    </source>
</evidence>
<dbReference type="GO" id="GO:0000166">
    <property type="term" value="F:nucleotide binding"/>
    <property type="evidence" value="ECO:0007669"/>
    <property type="project" value="UniProtKB-KW"/>
</dbReference>
<name>A0A2L2X875_9FIRM</name>
<evidence type="ECO:0000256" key="5">
    <source>
        <dbReference type="PIRSR" id="PIRSR000185-1"/>
    </source>
</evidence>
<dbReference type="CDD" id="cd01076">
    <property type="entry name" value="NAD_bind_1_Glu_DH"/>
    <property type="match status" value="1"/>
</dbReference>
<dbReference type="Pfam" id="PF00208">
    <property type="entry name" value="ELFV_dehydrog"/>
    <property type="match status" value="1"/>
</dbReference>
<dbReference type="PANTHER" id="PTHR11606">
    <property type="entry name" value="GLUTAMATE DEHYDROGENASE"/>
    <property type="match status" value="1"/>
</dbReference>
<dbReference type="SMART" id="SM00839">
    <property type="entry name" value="ELFV_dehydrog"/>
    <property type="match status" value="1"/>
</dbReference>
<dbReference type="PRINTS" id="PR00082">
    <property type="entry name" value="GLFDHDRGNASE"/>
</dbReference>
<dbReference type="InterPro" id="IPR014362">
    <property type="entry name" value="Glu_DH"/>
</dbReference>
<keyword evidence="11" id="KW-1185">Reference proteome</keyword>
<feature type="binding site" evidence="6">
    <location>
        <position position="95"/>
    </location>
    <ligand>
        <name>substrate</name>
    </ligand>
</feature>
<evidence type="ECO:0000259" key="9">
    <source>
        <dbReference type="SMART" id="SM00839"/>
    </source>
</evidence>
<dbReference type="InterPro" id="IPR046346">
    <property type="entry name" value="Aminoacid_DH-like_N_sf"/>
</dbReference>
<dbReference type="Proteomes" id="UP000239549">
    <property type="component" value="Unassembled WGS sequence"/>
</dbReference>
<dbReference type="EMBL" id="BFAV01000028">
    <property type="protein sequence ID" value="GBF32399.1"/>
    <property type="molecule type" value="Genomic_DNA"/>
</dbReference>